<evidence type="ECO:0000256" key="1">
    <source>
        <dbReference type="ARBA" id="ARBA00022679"/>
    </source>
</evidence>
<dbReference type="AlphaFoldDB" id="A0A7W0HUQ2"/>
<dbReference type="GO" id="GO:0008168">
    <property type="term" value="F:methyltransferase activity"/>
    <property type="evidence" value="ECO:0007669"/>
    <property type="project" value="UniProtKB-KW"/>
</dbReference>
<dbReference type="Gene3D" id="3.40.50.150">
    <property type="entry name" value="Vaccinia Virus protein VP39"/>
    <property type="match status" value="1"/>
</dbReference>
<sequence length="201" mass="21849">MFDQAFWEERYSSAPAIWSKNPNPQLVTEVSELTPGTALDVGCGEGADARWLAARGWRVTGVDISPTALKRAAEAEPSVEWVHADLFGAWPFAGRAFDLVSAQFMHPPADERAVLFGALASAVAPGGTLLIVGHHPLDLEMGVPRPPMPELFYTAEDLAAALAPGEWSEVVTDTRPRQTTYDGQEYTIHDAVLTARRTHAR</sequence>
<dbReference type="CDD" id="cd02440">
    <property type="entry name" value="AdoMet_MTases"/>
    <property type="match status" value="1"/>
</dbReference>
<accession>A0A7W0HUQ2</accession>
<dbReference type="PANTHER" id="PTHR43861">
    <property type="entry name" value="TRANS-ACONITATE 2-METHYLTRANSFERASE-RELATED"/>
    <property type="match status" value="1"/>
</dbReference>
<dbReference type="GO" id="GO:0032259">
    <property type="term" value="P:methylation"/>
    <property type="evidence" value="ECO:0007669"/>
    <property type="project" value="UniProtKB-KW"/>
</dbReference>
<dbReference type="Proteomes" id="UP000530928">
    <property type="component" value="Unassembled WGS sequence"/>
</dbReference>
<evidence type="ECO:0000313" key="3">
    <source>
        <dbReference type="EMBL" id="MBA2896021.1"/>
    </source>
</evidence>
<feature type="domain" description="Methyltransferase" evidence="2">
    <location>
        <begin position="39"/>
        <end position="127"/>
    </location>
</feature>
<dbReference type="Pfam" id="PF13649">
    <property type="entry name" value="Methyltransf_25"/>
    <property type="match status" value="1"/>
</dbReference>
<dbReference type="RefSeq" id="WP_181614765.1">
    <property type="nucleotide sequence ID" value="NZ_BAABAM010000007.1"/>
</dbReference>
<protein>
    <submittedName>
        <fullName evidence="3">SAM-dependent methyltransferase</fullName>
    </submittedName>
</protein>
<gene>
    <name evidence="3" type="ORF">HNR30_007412</name>
</gene>
<dbReference type="InterPro" id="IPR029063">
    <property type="entry name" value="SAM-dependent_MTases_sf"/>
</dbReference>
<dbReference type="EMBL" id="JACDUR010000008">
    <property type="protein sequence ID" value="MBA2896021.1"/>
    <property type="molecule type" value="Genomic_DNA"/>
</dbReference>
<evidence type="ECO:0000313" key="4">
    <source>
        <dbReference type="Proteomes" id="UP000530928"/>
    </source>
</evidence>
<dbReference type="InterPro" id="IPR041698">
    <property type="entry name" value="Methyltransf_25"/>
</dbReference>
<comment type="caution">
    <text evidence="3">The sequence shown here is derived from an EMBL/GenBank/DDBJ whole genome shotgun (WGS) entry which is preliminary data.</text>
</comment>
<organism evidence="3 4">
    <name type="scientific">Nonomuraea soli</name>
    <dbReference type="NCBI Taxonomy" id="1032476"/>
    <lineage>
        <taxon>Bacteria</taxon>
        <taxon>Bacillati</taxon>
        <taxon>Actinomycetota</taxon>
        <taxon>Actinomycetes</taxon>
        <taxon>Streptosporangiales</taxon>
        <taxon>Streptosporangiaceae</taxon>
        <taxon>Nonomuraea</taxon>
    </lineage>
</organism>
<name>A0A7W0HUQ2_9ACTN</name>
<keyword evidence="1 3" id="KW-0808">Transferase</keyword>
<evidence type="ECO:0000259" key="2">
    <source>
        <dbReference type="Pfam" id="PF13649"/>
    </source>
</evidence>
<reference evidence="3 4" key="1">
    <citation type="submission" date="2020-07" db="EMBL/GenBank/DDBJ databases">
        <title>Genomic Encyclopedia of Type Strains, Phase IV (KMG-IV): sequencing the most valuable type-strain genomes for metagenomic binning, comparative biology and taxonomic classification.</title>
        <authorList>
            <person name="Goeker M."/>
        </authorList>
    </citation>
    <scope>NUCLEOTIDE SEQUENCE [LARGE SCALE GENOMIC DNA]</scope>
    <source>
        <strain evidence="3 4">DSM 45533</strain>
    </source>
</reference>
<proteinExistence type="predicted"/>
<keyword evidence="3" id="KW-0489">Methyltransferase</keyword>
<keyword evidence="4" id="KW-1185">Reference proteome</keyword>
<dbReference type="PANTHER" id="PTHR43861:SF3">
    <property type="entry name" value="PUTATIVE (AFU_ORTHOLOGUE AFUA_2G14390)-RELATED"/>
    <property type="match status" value="1"/>
</dbReference>
<dbReference type="SUPFAM" id="SSF53335">
    <property type="entry name" value="S-adenosyl-L-methionine-dependent methyltransferases"/>
    <property type="match status" value="1"/>
</dbReference>